<dbReference type="OrthoDB" id="762944at2"/>
<evidence type="ECO:0000313" key="2">
    <source>
        <dbReference type="Proteomes" id="UP000316167"/>
    </source>
</evidence>
<dbReference type="EMBL" id="VLLE01000002">
    <property type="protein sequence ID" value="TWI85848.1"/>
    <property type="molecule type" value="Genomic_DNA"/>
</dbReference>
<organism evidence="1 2">
    <name type="scientific">Lacibacter cauensis</name>
    <dbReference type="NCBI Taxonomy" id="510947"/>
    <lineage>
        <taxon>Bacteria</taxon>
        <taxon>Pseudomonadati</taxon>
        <taxon>Bacteroidota</taxon>
        <taxon>Chitinophagia</taxon>
        <taxon>Chitinophagales</taxon>
        <taxon>Chitinophagaceae</taxon>
        <taxon>Lacibacter</taxon>
    </lineage>
</organism>
<dbReference type="Proteomes" id="UP000316167">
    <property type="component" value="Unassembled WGS sequence"/>
</dbReference>
<protein>
    <submittedName>
        <fullName evidence="1">Uncharacterized protein</fullName>
    </submittedName>
</protein>
<reference evidence="1 2" key="1">
    <citation type="journal article" date="2015" name="Stand. Genomic Sci.">
        <title>Genomic Encyclopedia of Bacterial and Archaeal Type Strains, Phase III: the genomes of soil and plant-associated and newly described type strains.</title>
        <authorList>
            <person name="Whitman W.B."/>
            <person name="Woyke T."/>
            <person name="Klenk H.P."/>
            <person name="Zhou Y."/>
            <person name="Lilburn T.G."/>
            <person name="Beck B.J."/>
            <person name="De Vos P."/>
            <person name="Vandamme P."/>
            <person name="Eisen J.A."/>
            <person name="Garrity G."/>
            <person name="Hugenholtz P."/>
            <person name="Kyrpides N.C."/>
        </authorList>
    </citation>
    <scope>NUCLEOTIDE SEQUENCE [LARGE SCALE GENOMIC DNA]</scope>
    <source>
        <strain evidence="1 2">CGMCC 1.7271</strain>
    </source>
</reference>
<sequence length="125" mass="13859">MAKQPLTADGVEDKIAEIYAMTTVDRMAEASAIESGFKTWVSDNFNLSTDQGNYLTGMSSTIATNYGRSCAIAFRNMLGVSLYWPAPPTPPPTKWLKMTNNILISTNTYGAEEYTGSLTFEFEYR</sequence>
<proteinExistence type="predicted"/>
<gene>
    <name evidence="1" type="ORF">IQ13_1017</name>
</gene>
<name>A0A562SY10_9BACT</name>
<dbReference type="RefSeq" id="WP_144884942.1">
    <property type="nucleotide sequence ID" value="NZ_VLLE01000002.1"/>
</dbReference>
<keyword evidence="2" id="KW-1185">Reference proteome</keyword>
<evidence type="ECO:0000313" key="1">
    <source>
        <dbReference type="EMBL" id="TWI85848.1"/>
    </source>
</evidence>
<accession>A0A562SY10</accession>
<comment type="caution">
    <text evidence="1">The sequence shown here is derived from an EMBL/GenBank/DDBJ whole genome shotgun (WGS) entry which is preliminary data.</text>
</comment>
<dbReference type="AlphaFoldDB" id="A0A562SY10"/>